<dbReference type="STRING" id="1296565.SAMN05660657_01524"/>
<evidence type="ECO:0000256" key="3">
    <source>
        <dbReference type="ARBA" id="ARBA00022691"/>
    </source>
</evidence>
<sequence>MGTNGYWGAGRGPIAPDGCPVEVYARLPLMGEPEVVHAAIPAGASVLELGCGTGRLIRALARLGHPVHGVDESPEMLAHAVDLPTTLSSIEAVDLGRTFDAVLLASTLVNGPPGLRHRFLAACRRHVAPHGVVVLQQSAPAWFGSVAPGEREEAGIRRVLRSVRRSGDRVEVVVDYHADGQTWTHAFDRWRLHDLDRDLAAAGLRADRRLTDDGVWSTAVPLP</sequence>
<dbReference type="PANTHER" id="PTHR43464">
    <property type="entry name" value="METHYLTRANSFERASE"/>
    <property type="match status" value="1"/>
</dbReference>
<evidence type="ECO:0000256" key="2">
    <source>
        <dbReference type="ARBA" id="ARBA00022679"/>
    </source>
</evidence>
<dbReference type="RefSeq" id="WP_175551479.1">
    <property type="nucleotide sequence ID" value="NZ_FPBA01000004.1"/>
</dbReference>
<dbReference type="Pfam" id="PF13649">
    <property type="entry name" value="Methyltransf_25"/>
    <property type="match status" value="1"/>
</dbReference>
<dbReference type="CDD" id="cd02440">
    <property type="entry name" value="AdoMet_MTases"/>
    <property type="match status" value="1"/>
</dbReference>
<keyword evidence="6" id="KW-1185">Reference proteome</keyword>
<evidence type="ECO:0000259" key="4">
    <source>
        <dbReference type="Pfam" id="PF13649"/>
    </source>
</evidence>
<dbReference type="EMBL" id="FPBA01000004">
    <property type="protein sequence ID" value="SFT55877.1"/>
    <property type="molecule type" value="Genomic_DNA"/>
</dbReference>
<dbReference type="GO" id="GO:0032259">
    <property type="term" value="P:methylation"/>
    <property type="evidence" value="ECO:0007669"/>
    <property type="project" value="UniProtKB-KW"/>
</dbReference>
<keyword evidence="1 5" id="KW-0489">Methyltransferase</keyword>
<feature type="domain" description="Methyltransferase" evidence="4">
    <location>
        <begin position="46"/>
        <end position="131"/>
    </location>
</feature>
<evidence type="ECO:0000313" key="6">
    <source>
        <dbReference type="Proteomes" id="UP000199546"/>
    </source>
</evidence>
<gene>
    <name evidence="5" type="ORF">SAMN05660657_01524</name>
</gene>
<reference evidence="6" key="1">
    <citation type="submission" date="2016-10" db="EMBL/GenBank/DDBJ databases">
        <authorList>
            <person name="Varghese N."/>
            <person name="Submissions S."/>
        </authorList>
    </citation>
    <scope>NUCLEOTIDE SEQUENCE [LARGE SCALE GENOMIC DNA]</scope>
    <source>
        <strain evidence="6">DSM 46136</strain>
    </source>
</reference>
<evidence type="ECO:0000313" key="5">
    <source>
        <dbReference type="EMBL" id="SFT55877.1"/>
    </source>
</evidence>
<dbReference type="Proteomes" id="UP000199546">
    <property type="component" value="Unassembled WGS sequence"/>
</dbReference>
<protein>
    <submittedName>
        <fullName evidence="5">Methyltransferase domain-containing protein</fullName>
    </submittedName>
</protein>
<dbReference type="SUPFAM" id="SSF53335">
    <property type="entry name" value="S-adenosyl-L-methionine-dependent methyltransferases"/>
    <property type="match status" value="1"/>
</dbReference>
<dbReference type="Gene3D" id="3.40.50.150">
    <property type="entry name" value="Vaccinia Virus protein VP39"/>
    <property type="match status" value="1"/>
</dbReference>
<proteinExistence type="predicted"/>
<dbReference type="InterPro" id="IPR041698">
    <property type="entry name" value="Methyltransf_25"/>
</dbReference>
<organism evidence="5 6">
    <name type="scientific">Geodermatophilus amargosae</name>
    <dbReference type="NCBI Taxonomy" id="1296565"/>
    <lineage>
        <taxon>Bacteria</taxon>
        <taxon>Bacillati</taxon>
        <taxon>Actinomycetota</taxon>
        <taxon>Actinomycetes</taxon>
        <taxon>Geodermatophilales</taxon>
        <taxon>Geodermatophilaceae</taxon>
        <taxon>Geodermatophilus</taxon>
    </lineage>
</organism>
<dbReference type="PANTHER" id="PTHR43464:SF19">
    <property type="entry name" value="UBIQUINONE BIOSYNTHESIS O-METHYLTRANSFERASE, MITOCHONDRIAL"/>
    <property type="match status" value="1"/>
</dbReference>
<keyword evidence="2 5" id="KW-0808">Transferase</keyword>
<dbReference type="AlphaFoldDB" id="A0A1I6YZI9"/>
<name>A0A1I6YZI9_9ACTN</name>
<dbReference type="GO" id="GO:0008168">
    <property type="term" value="F:methyltransferase activity"/>
    <property type="evidence" value="ECO:0007669"/>
    <property type="project" value="UniProtKB-KW"/>
</dbReference>
<evidence type="ECO:0000256" key="1">
    <source>
        <dbReference type="ARBA" id="ARBA00022603"/>
    </source>
</evidence>
<accession>A0A1I6YZI9</accession>
<dbReference type="InterPro" id="IPR029063">
    <property type="entry name" value="SAM-dependent_MTases_sf"/>
</dbReference>
<keyword evidence="3" id="KW-0949">S-adenosyl-L-methionine</keyword>